<gene>
    <name evidence="1" type="ORF">SAMD00023353_9300190</name>
</gene>
<name>A0A1S8ABD9_ROSNE</name>
<dbReference type="AlphaFoldDB" id="A0A1S8ABD9"/>
<evidence type="ECO:0000313" key="2">
    <source>
        <dbReference type="Proteomes" id="UP000054516"/>
    </source>
</evidence>
<keyword evidence="2" id="KW-1185">Reference proteome</keyword>
<dbReference type="Proteomes" id="UP000054516">
    <property type="component" value="Unassembled WGS sequence"/>
</dbReference>
<organism evidence="1">
    <name type="scientific">Rosellinia necatrix</name>
    <name type="common">White root-rot fungus</name>
    <dbReference type="NCBI Taxonomy" id="77044"/>
    <lineage>
        <taxon>Eukaryota</taxon>
        <taxon>Fungi</taxon>
        <taxon>Dikarya</taxon>
        <taxon>Ascomycota</taxon>
        <taxon>Pezizomycotina</taxon>
        <taxon>Sordariomycetes</taxon>
        <taxon>Xylariomycetidae</taxon>
        <taxon>Xylariales</taxon>
        <taxon>Xylariaceae</taxon>
        <taxon>Rosellinia</taxon>
    </lineage>
</organism>
<protein>
    <submittedName>
        <fullName evidence="1">Uncharacterized protein</fullName>
    </submittedName>
</protein>
<proteinExistence type="predicted"/>
<dbReference type="EMBL" id="DF977538">
    <property type="protein sequence ID" value="GAW27245.1"/>
    <property type="molecule type" value="Genomic_DNA"/>
</dbReference>
<accession>A0A1S8ABD9</accession>
<reference evidence="1" key="1">
    <citation type="submission" date="2016-03" db="EMBL/GenBank/DDBJ databases">
        <title>Draft genome sequence of Rosellinia necatrix.</title>
        <authorList>
            <person name="Kanematsu S."/>
        </authorList>
    </citation>
    <scope>NUCLEOTIDE SEQUENCE [LARGE SCALE GENOMIC DNA]</scope>
    <source>
        <strain evidence="1">W97</strain>
    </source>
</reference>
<evidence type="ECO:0000313" key="1">
    <source>
        <dbReference type="EMBL" id="GAW27245.1"/>
    </source>
</evidence>
<sequence length="61" mass="7090">MLKKPESLSAISVTWREKRYDVVPSSTYDFLDGCPEIAVEDHNRHGILRYIETEAQNYGFI</sequence>